<dbReference type="InterPro" id="IPR002429">
    <property type="entry name" value="CcO_II-like_C"/>
</dbReference>
<dbReference type="Proteomes" id="UP001165384">
    <property type="component" value="Unassembled WGS sequence"/>
</dbReference>
<evidence type="ECO:0000256" key="11">
    <source>
        <dbReference type="ARBA" id="ARBA00022723"/>
    </source>
</evidence>
<evidence type="ECO:0000256" key="3">
    <source>
        <dbReference type="ARBA" id="ARBA00003034"/>
    </source>
</evidence>
<dbReference type="InterPro" id="IPR015943">
    <property type="entry name" value="WD40/YVTN_repeat-like_dom_sf"/>
</dbReference>
<evidence type="ECO:0000256" key="10">
    <source>
        <dbReference type="ARBA" id="ARBA00016560"/>
    </source>
</evidence>
<keyword evidence="14" id="KW-0106">Calcium</keyword>
<reference evidence="21" key="1">
    <citation type="submission" date="2022-01" db="EMBL/GenBank/DDBJ databases">
        <authorList>
            <person name="Jo J.-H."/>
            <person name="Im W.-T."/>
        </authorList>
    </citation>
    <scope>NUCLEOTIDE SEQUENCE</scope>
    <source>
        <strain evidence="21">XY25</strain>
    </source>
</reference>
<evidence type="ECO:0000256" key="12">
    <source>
        <dbReference type="ARBA" id="ARBA00022729"/>
    </source>
</evidence>
<name>A0ABS9JZ91_9RHOO</name>
<dbReference type="InterPro" id="IPR041142">
    <property type="entry name" value="NOS_propeller_2"/>
</dbReference>
<dbReference type="PANTHER" id="PTHR42838">
    <property type="entry name" value="CYTOCHROME C OXIDASE SUBUNIT II"/>
    <property type="match status" value="1"/>
</dbReference>
<comment type="cofactor">
    <cofactor evidence="1">
        <name>Ca(2+)</name>
        <dbReference type="ChEBI" id="CHEBI:29108"/>
    </cofactor>
</comment>
<dbReference type="RefSeq" id="WP_275707902.1">
    <property type="nucleotide sequence ID" value="NZ_JAKLTN010000001.1"/>
</dbReference>
<evidence type="ECO:0000256" key="8">
    <source>
        <dbReference type="ARBA" id="ARBA00011738"/>
    </source>
</evidence>
<dbReference type="EMBL" id="JAKLTN010000001">
    <property type="protein sequence ID" value="MCG2576227.1"/>
    <property type="molecule type" value="Genomic_DNA"/>
</dbReference>
<evidence type="ECO:0000256" key="19">
    <source>
        <dbReference type="ARBA" id="ARBA00049555"/>
    </source>
</evidence>
<keyword evidence="12" id="KW-0732">Signal</keyword>
<evidence type="ECO:0000256" key="5">
    <source>
        <dbReference type="ARBA" id="ARBA00004779"/>
    </source>
</evidence>
<evidence type="ECO:0000256" key="7">
    <source>
        <dbReference type="ARBA" id="ARBA00010372"/>
    </source>
</evidence>
<evidence type="ECO:0000256" key="4">
    <source>
        <dbReference type="ARBA" id="ARBA00004418"/>
    </source>
</evidence>
<keyword evidence="13" id="KW-0574">Periplasm</keyword>
<dbReference type="Gene3D" id="2.130.10.10">
    <property type="entry name" value="YVTN repeat-like/Quinoprotein amine dehydrogenase"/>
    <property type="match status" value="1"/>
</dbReference>
<dbReference type="InterPro" id="IPR023644">
    <property type="entry name" value="NO_Rdtase"/>
</dbReference>
<comment type="similarity">
    <text evidence="7">Belongs to the NosZ family.</text>
</comment>
<dbReference type="PROSITE" id="PS50857">
    <property type="entry name" value="COX2_CUA"/>
    <property type="match status" value="1"/>
</dbReference>
<dbReference type="InterPro" id="IPR041114">
    <property type="entry name" value="Nos_propeller"/>
</dbReference>
<evidence type="ECO:0000256" key="15">
    <source>
        <dbReference type="ARBA" id="ARBA00023002"/>
    </source>
</evidence>
<evidence type="ECO:0000313" key="22">
    <source>
        <dbReference type="Proteomes" id="UP001165384"/>
    </source>
</evidence>
<accession>A0ABS9JZ91</accession>
<comment type="subunit">
    <text evidence="8">Homodimer.</text>
</comment>
<evidence type="ECO:0000259" key="20">
    <source>
        <dbReference type="PROSITE" id="PS50857"/>
    </source>
</evidence>
<comment type="cofactor">
    <cofactor evidence="2">
        <name>Cu cation</name>
        <dbReference type="ChEBI" id="CHEBI:23378"/>
    </cofactor>
</comment>
<evidence type="ECO:0000256" key="9">
    <source>
        <dbReference type="ARBA" id="ARBA00011896"/>
    </source>
</evidence>
<dbReference type="InterPro" id="IPR028096">
    <property type="entry name" value="EfeO_Cupredoxin"/>
</dbReference>
<organism evidence="21 22">
    <name type="scientific">Dechloromonas hankyongensis</name>
    <dbReference type="NCBI Taxonomy" id="2908002"/>
    <lineage>
        <taxon>Bacteria</taxon>
        <taxon>Pseudomonadati</taxon>
        <taxon>Pseudomonadota</taxon>
        <taxon>Betaproteobacteria</taxon>
        <taxon>Rhodocyclales</taxon>
        <taxon>Azonexaceae</taxon>
        <taxon>Dechloromonas</taxon>
    </lineage>
</organism>
<dbReference type="InterPro" id="IPR051403">
    <property type="entry name" value="NosZ/Cyto_c_oxidase_sub2"/>
</dbReference>
<evidence type="ECO:0000256" key="16">
    <source>
        <dbReference type="ARBA" id="ARBA00023008"/>
    </source>
</evidence>
<keyword evidence="22" id="KW-1185">Reference proteome</keyword>
<keyword evidence="16" id="KW-0186">Copper</keyword>
<evidence type="ECO:0000313" key="21">
    <source>
        <dbReference type="EMBL" id="MCG2576227.1"/>
    </source>
</evidence>
<comment type="caution">
    <text evidence="21">The sequence shown here is derived from an EMBL/GenBank/DDBJ whole genome shotgun (WGS) entry which is preliminary data.</text>
</comment>
<proteinExistence type="inferred from homology"/>
<dbReference type="Gene3D" id="2.60.40.420">
    <property type="entry name" value="Cupredoxins - blue copper proteins"/>
    <property type="match status" value="1"/>
</dbReference>
<comment type="function">
    <text evidence="3">Nitrous-oxide reductase is part of a bacterial respiratory system which is activated under anaerobic conditions in the presence of nitrate or nitrous oxide.</text>
</comment>
<dbReference type="Pfam" id="PF18764">
    <property type="entry name" value="nos_propeller"/>
    <property type="match status" value="1"/>
</dbReference>
<dbReference type="PANTHER" id="PTHR42838:SF2">
    <property type="entry name" value="NITROUS-OXIDE REDUCTASE"/>
    <property type="match status" value="1"/>
</dbReference>
<dbReference type="PROSITE" id="PS51318">
    <property type="entry name" value="TAT"/>
    <property type="match status" value="1"/>
</dbReference>
<comment type="similarity">
    <text evidence="6">In the C-terminal section; belongs to the cytochrome c oxidase subunit 2 family.</text>
</comment>
<dbReference type="InterPro" id="IPR006311">
    <property type="entry name" value="TAT_signal"/>
</dbReference>
<dbReference type="SUPFAM" id="SSF50974">
    <property type="entry name" value="Nitrous oxide reductase, N-terminal domain"/>
    <property type="match status" value="1"/>
</dbReference>
<dbReference type="SUPFAM" id="SSF49503">
    <property type="entry name" value="Cupredoxins"/>
    <property type="match status" value="1"/>
</dbReference>
<dbReference type="InterPro" id="IPR008972">
    <property type="entry name" value="Cupredoxin"/>
</dbReference>
<dbReference type="Pfam" id="PF18793">
    <property type="entry name" value="nos_propeller_2"/>
    <property type="match status" value="1"/>
</dbReference>
<protein>
    <recommendedName>
        <fullName evidence="10">Nitrous-oxide reductase</fullName>
        <ecNumber evidence="9">1.7.2.4</ecNumber>
    </recommendedName>
    <alternativeName>
        <fullName evidence="17">N(2)OR</fullName>
    </alternativeName>
    <alternativeName>
        <fullName evidence="18">N2O reductase</fullName>
    </alternativeName>
</protein>
<sequence>MAEDSKSTKPLDNGRRKFLNTAGIAGIAGAGATLGLAGCNKAEQAPTAAAPAPAKPAAAGHSKVEVAPGQLDDYYLMSSGGHSGEMRIIGVPSGRTLKRIPIFNIDPMSGWGITNESKKIVGTKADGSVKYRTGDTHHVHGSYTDGTYDGKYFWVNDKINNRLARVRGDYMECDKITEIPNVQGFHGIFPDKRDPVDAAINHTTRVFCGAEFHMPLPNTPKNWKEGTGYACLLTCVDAESMEVRWQVKVDGNMDLCATSYDGKLAALNSYNTENGQVFADMMSAERDACIFFNVERIEAAIKAGKSFTVGDSKVPVVDGTREANKDPKTALTCYVPVPKNPHGVNISPDGKYYVCAGKLSPTATVIEHALVLKWFNGEVKEAQECVVGEPEIGLGPLHTGFDNKGNAYTSLFLDSQVVKWNVAAAIAQYKGDKQVKVVLDRIDVHYQPGHSYASMGETKEADGKFFMSGNKFSKDRFLPVGPLHVETEQLIDISGDKMVLLADHTAHPEPHDAIIVRRDLIKTKQIYTLEDHPLHIKGFDDTGIKRNGNKVTVRIMSVAPTFTPSEFVLKKGDEVTVIITNHDKVEDLHHGFAIEYHDVNMIVGPQETKSVTFKVERPGVFWYYCTHFCHALHLEMRGRMVVEA</sequence>
<dbReference type="Pfam" id="PF13473">
    <property type="entry name" value="Cupredoxin_1"/>
    <property type="match status" value="1"/>
</dbReference>
<evidence type="ECO:0000256" key="2">
    <source>
        <dbReference type="ARBA" id="ARBA00001935"/>
    </source>
</evidence>
<dbReference type="NCBIfam" id="TIGR04244">
    <property type="entry name" value="nitrous_NosZ_RR"/>
    <property type="match status" value="1"/>
</dbReference>
<comment type="subcellular location">
    <subcellularLocation>
        <location evidence="4">Periplasm</location>
    </subcellularLocation>
</comment>
<evidence type="ECO:0000256" key="13">
    <source>
        <dbReference type="ARBA" id="ARBA00022764"/>
    </source>
</evidence>
<evidence type="ECO:0000256" key="18">
    <source>
        <dbReference type="ARBA" id="ARBA00032847"/>
    </source>
</evidence>
<keyword evidence="11" id="KW-0479">Metal-binding</keyword>
<gene>
    <name evidence="21" type="ORF">LZ012_04375</name>
</gene>
<dbReference type="InterPro" id="IPR011045">
    <property type="entry name" value="N2O_reductase_N"/>
</dbReference>
<feature type="domain" description="Cytochrome oxidase subunit II copper A binding" evidence="20">
    <location>
        <begin position="546"/>
        <end position="644"/>
    </location>
</feature>
<evidence type="ECO:0000256" key="1">
    <source>
        <dbReference type="ARBA" id="ARBA00001913"/>
    </source>
</evidence>
<evidence type="ECO:0000256" key="14">
    <source>
        <dbReference type="ARBA" id="ARBA00022837"/>
    </source>
</evidence>
<evidence type="ECO:0000256" key="6">
    <source>
        <dbReference type="ARBA" id="ARBA00006790"/>
    </source>
</evidence>
<evidence type="ECO:0000256" key="17">
    <source>
        <dbReference type="ARBA" id="ARBA00031077"/>
    </source>
</evidence>
<dbReference type="EC" id="1.7.2.4" evidence="9"/>
<comment type="catalytic activity">
    <reaction evidence="19">
        <text>N2 + 2 Fe(III)-[cytochrome c] + H2O = nitrous oxide + 2 Fe(II)-[cytochrome c] + 2 H(+)</text>
        <dbReference type="Rhea" id="RHEA:43108"/>
        <dbReference type="Rhea" id="RHEA-COMP:10350"/>
        <dbReference type="Rhea" id="RHEA-COMP:14399"/>
        <dbReference type="ChEBI" id="CHEBI:15377"/>
        <dbReference type="ChEBI" id="CHEBI:15378"/>
        <dbReference type="ChEBI" id="CHEBI:17045"/>
        <dbReference type="ChEBI" id="CHEBI:17997"/>
        <dbReference type="ChEBI" id="CHEBI:29033"/>
        <dbReference type="ChEBI" id="CHEBI:29034"/>
        <dbReference type="EC" id="1.7.2.4"/>
    </reaction>
</comment>
<keyword evidence="15 21" id="KW-0560">Oxidoreductase</keyword>
<dbReference type="GO" id="GO:0050304">
    <property type="term" value="F:nitrous-oxide reductase activity"/>
    <property type="evidence" value="ECO:0007669"/>
    <property type="project" value="UniProtKB-EC"/>
</dbReference>
<comment type="pathway">
    <text evidence="5">Nitrogen metabolism; nitrate reduction (denitrification); dinitrogen from nitrate: step 4/4.</text>
</comment>